<dbReference type="GO" id="GO:0005634">
    <property type="term" value="C:nucleus"/>
    <property type="evidence" value="ECO:0007669"/>
    <property type="project" value="UniProtKB-SubCell"/>
</dbReference>
<evidence type="ECO:0000259" key="14">
    <source>
        <dbReference type="PROSITE" id="PS50157"/>
    </source>
</evidence>
<keyword evidence="10" id="KW-0804">Transcription</keyword>
<dbReference type="SMART" id="SM00355">
    <property type="entry name" value="ZnF_C2H2"/>
    <property type="match status" value="7"/>
</dbReference>
<feature type="compositionally biased region" description="Basic and acidic residues" evidence="13">
    <location>
        <begin position="362"/>
        <end position="379"/>
    </location>
</feature>
<dbReference type="Pfam" id="PF00096">
    <property type="entry name" value="zf-C2H2"/>
    <property type="match status" value="5"/>
</dbReference>
<evidence type="ECO:0000256" key="2">
    <source>
        <dbReference type="ARBA" id="ARBA00004123"/>
    </source>
</evidence>
<keyword evidence="7" id="KW-0862">Zinc</keyword>
<dbReference type="FunFam" id="3.30.160.60:FF:000861">
    <property type="entry name" value="zinc finger protein 358"/>
    <property type="match status" value="1"/>
</dbReference>
<comment type="function">
    <text evidence="1">May be involved in transcriptional regulation.</text>
</comment>
<dbReference type="FunFam" id="3.30.160.60:FF:000093">
    <property type="entry name" value="zinc finger protein 668 isoform X1"/>
    <property type="match status" value="3"/>
</dbReference>
<evidence type="ECO:0000313" key="16">
    <source>
        <dbReference type="Proteomes" id="UP000011518"/>
    </source>
</evidence>
<keyword evidence="8" id="KW-0805">Transcription regulation</keyword>
<reference evidence="16" key="2">
    <citation type="journal article" date="2013" name="Nat. Commun.">
        <title>Genome of the Chinese tree shrew.</title>
        <authorList>
            <person name="Fan Y."/>
            <person name="Huang Z.Y."/>
            <person name="Cao C.C."/>
            <person name="Chen C.S."/>
            <person name="Chen Y.X."/>
            <person name="Fan D.D."/>
            <person name="He J."/>
            <person name="Hou H.L."/>
            <person name="Hu L."/>
            <person name="Hu X.T."/>
            <person name="Jiang X.T."/>
            <person name="Lai R."/>
            <person name="Lang Y.S."/>
            <person name="Liang B."/>
            <person name="Liao S.G."/>
            <person name="Mu D."/>
            <person name="Ma Y.Y."/>
            <person name="Niu Y.Y."/>
            <person name="Sun X.Q."/>
            <person name="Xia J.Q."/>
            <person name="Xiao J."/>
            <person name="Xiong Z.Q."/>
            <person name="Xu L."/>
            <person name="Yang L."/>
            <person name="Zhang Y."/>
            <person name="Zhao W."/>
            <person name="Zhao X.D."/>
            <person name="Zheng Y.T."/>
            <person name="Zhou J.M."/>
            <person name="Zhu Y.B."/>
            <person name="Zhang G.J."/>
            <person name="Wang J."/>
            <person name="Yao Y.G."/>
        </authorList>
    </citation>
    <scope>NUCLEOTIDE SEQUENCE [LARGE SCALE GENOMIC DNA]</scope>
</reference>
<dbReference type="InterPro" id="IPR013087">
    <property type="entry name" value="Znf_C2H2_type"/>
</dbReference>
<dbReference type="InParanoid" id="L8Y121"/>
<comment type="similarity">
    <text evidence="3">Belongs to the krueppel C2H2-type zinc-finger protein family.</text>
</comment>
<feature type="domain" description="C2H2-type" evidence="14">
    <location>
        <begin position="504"/>
        <end position="531"/>
    </location>
</feature>
<keyword evidence="5" id="KW-0677">Repeat</keyword>
<feature type="domain" description="C2H2-type" evidence="14">
    <location>
        <begin position="476"/>
        <end position="503"/>
    </location>
</feature>
<dbReference type="FunFam" id="3.30.160.60:FF:000286">
    <property type="entry name" value="Zinc finger protein 770"/>
    <property type="match status" value="1"/>
</dbReference>
<feature type="domain" description="C2H2-type" evidence="14">
    <location>
        <begin position="532"/>
        <end position="559"/>
    </location>
</feature>
<dbReference type="Pfam" id="PF13912">
    <property type="entry name" value="zf-C2H2_6"/>
    <property type="match status" value="1"/>
</dbReference>
<evidence type="ECO:0000256" key="11">
    <source>
        <dbReference type="ARBA" id="ARBA00023242"/>
    </source>
</evidence>
<keyword evidence="9" id="KW-0238">DNA-binding</keyword>
<evidence type="ECO:0000256" key="10">
    <source>
        <dbReference type="ARBA" id="ARBA00023163"/>
    </source>
</evidence>
<evidence type="ECO:0000256" key="12">
    <source>
        <dbReference type="PROSITE-ProRule" id="PRU00042"/>
    </source>
</evidence>
<reference evidence="16" key="1">
    <citation type="submission" date="2012-07" db="EMBL/GenBank/DDBJ databases">
        <title>Genome of the Chinese tree shrew, a rising model animal genetically related to primates.</title>
        <authorList>
            <person name="Zhang G."/>
            <person name="Fan Y."/>
            <person name="Yao Y."/>
            <person name="Huang Z."/>
        </authorList>
    </citation>
    <scope>NUCLEOTIDE SEQUENCE [LARGE SCALE GENOMIC DNA]</scope>
</reference>
<dbReference type="EMBL" id="KB369007">
    <property type="protein sequence ID" value="ELV09988.1"/>
    <property type="molecule type" value="Genomic_DNA"/>
</dbReference>
<feature type="domain" description="C2H2-type" evidence="14">
    <location>
        <begin position="588"/>
        <end position="615"/>
    </location>
</feature>
<dbReference type="Proteomes" id="UP000011518">
    <property type="component" value="Unassembled WGS sequence"/>
</dbReference>
<dbReference type="GO" id="GO:0008270">
    <property type="term" value="F:zinc ion binding"/>
    <property type="evidence" value="ECO:0007669"/>
    <property type="project" value="UniProtKB-KW"/>
</dbReference>
<dbReference type="PROSITE" id="PS50157">
    <property type="entry name" value="ZINC_FINGER_C2H2_2"/>
    <property type="match status" value="7"/>
</dbReference>
<comment type="subcellular location">
    <subcellularLocation>
        <location evidence="2">Nucleus</location>
    </subcellularLocation>
</comment>
<keyword evidence="4" id="KW-0479">Metal-binding</keyword>
<dbReference type="PANTHER" id="PTHR34828">
    <property type="entry name" value="TESTIS-EXPRESSED PROTEIN 45"/>
    <property type="match status" value="1"/>
</dbReference>
<feature type="domain" description="C2H2-type" evidence="14">
    <location>
        <begin position="560"/>
        <end position="587"/>
    </location>
</feature>
<evidence type="ECO:0000256" key="13">
    <source>
        <dbReference type="SAM" id="MobiDB-lite"/>
    </source>
</evidence>
<evidence type="ECO:0000256" key="1">
    <source>
        <dbReference type="ARBA" id="ARBA00003767"/>
    </source>
</evidence>
<dbReference type="Gene3D" id="3.30.160.60">
    <property type="entry name" value="Classic Zinc Finger"/>
    <property type="match status" value="7"/>
</dbReference>
<dbReference type="SUPFAM" id="SSF57667">
    <property type="entry name" value="beta-beta-alpha zinc fingers"/>
    <property type="match status" value="4"/>
</dbReference>
<keyword evidence="11" id="KW-0539">Nucleus</keyword>
<proteinExistence type="inferred from homology"/>
<evidence type="ECO:0000256" key="9">
    <source>
        <dbReference type="ARBA" id="ARBA00023125"/>
    </source>
</evidence>
<dbReference type="eggNOG" id="KOG1721">
    <property type="taxonomic scope" value="Eukaryota"/>
</dbReference>
<evidence type="ECO:0000256" key="3">
    <source>
        <dbReference type="ARBA" id="ARBA00006991"/>
    </source>
</evidence>
<feature type="domain" description="C2H2-type" evidence="14">
    <location>
        <begin position="644"/>
        <end position="668"/>
    </location>
</feature>
<dbReference type="PROSITE" id="PS00028">
    <property type="entry name" value="ZINC_FINGER_C2H2_1"/>
    <property type="match status" value="7"/>
</dbReference>
<name>L8Y121_TUPCH</name>
<protein>
    <recommendedName>
        <fullName evidence="14">C2H2-type domain-containing protein</fullName>
    </recommendedName>
</protein>
<evidence type="ECO:0000313" key="15">
    <source>
        <dbReference type="EMBL" id="ELV09988.1"/>
    </source>
</evidence>
<dbReference type="FunFam" id="3.30.160.60:FF:001056">
    <property type="entry name" value="Zinc finger protein 358"/>
    <property type="match status" value="1"/>
</dbReference>
<dbReference type="STRING" id="246437.L8Y121"/>
<feature type="compositionally biased region" description="Acidic residues" evidence="13">
    <location>
        <begin position="380"/>
        <end position="417"/>
    </location>
</feature>
<dbReference type="InterPro" id="IPR036236">
    <property type="entry name" value="Znf_C2H2_sf"/>
</dbReference>
<evidence type="ECO:0000256" key="4">
    <source>
        <dbReference type="ARBA" id="ARBA00022723"/>
    </source>
</evidence>
<dbReference type="GO" id="GO:0003677">
    <property type="term" value="F:DNA binding"/>
    <property type="evidence" value="ECO:0007669"/>
    <property type="project" value="UniProtKB-KW"/>
</dbReference>
<dbReference type="InterPro" id="IPR028001">
    <property type="entry name" value="SAXO5"/>
</dbReference>
<evidence type="ECO:0000256" key="5">
    <source>
        <dbReference type="ARBA" id="ARBA00022737"/>
    </source>
</evidence>
<feature type="domain" description="C2H2-type" evidence="14">
    <location>
        <begin position="616"/>
        <end position="643"/>
    </location>
</feature>
<evidence type="ECO:0000256" key="7">
    <source>
        <dbReference type="ARBA" id="ARBA00022833"/>
    </source>
</evidence>
<dbReference type="Pfam" id="PF15373">
    <property type="entry name" value="SAXO5-like"/>
    <property type="match status" value="1"/>
</dbReference>
<keyword evidence="6 12" id="KW-0863">Zinc-finger</keyword>
<dbReference type="AlphaFoldDB" id="L8Y121"/>
<dbReference type="PANTHER" id="PTHR34828:SF1">
    <property type="entry name" value="TESTIS-EXPRESSED PROTEIN 45"/>
    <property type="match status" value="1"/>
</dbReference>
<sequence>MPARAREQIRGARLIFDRDSVPPGDLAQLRIPPTTYRALYPPYDARPEPRAPCRHLGGPNTLKWGYGRQDETSYKRQFLGLPGPPALMCKRASSSVQLGDSTLGFGPLCSEQKQAYGPQGLSPDRYDQAQAAAHLHHVSIRPGDGLFHNRTTSSDHFYPREPEPFILHHDQTPESHILKGNWRPGPGSLTTTREYFYGQRPPPTQPPGRHVCHEKLRSHVTLGEDKLLKHFFQTTMGSDYCPVDTNRPHKAPNLHLLSSNLPEGTGEFDFLTTNQRMLKPHGTVRARITEEMLQRCKYSHVEPPLGGQRFFSTVYKDEFLPKHQRPAALTQNPAPEMAGTSRPGIRRSVLVRNPGHRSLRPVCRELDSDSEDMDPHLEDPEPLSEDPEPDPEDLNTVSEDVDPNYEDLEPVSEDLDPDAQTQSSILGNPDSDPQDLDPMSSRLDLDPDPDVIGPVPLVLDPNSDTLSPAAPDTHPLSCAACGKAFGWRSTLLKHRSSHSGEKPHHCPVCGKAFGHGSLLAQHLRTHGGPRPHKCPVCAKGFGQGSALLKHLRTHTGERPYPCPQCGKAFGQSSALLQHQRTHTAERPYRCPHCGKAFGQSSNLQHHLRIHTGERPYACPHCSKAFGQSSALLQHLHVHSGERPYRCQLCGKAFGQASSLTKHKRVHEGAVLLLPPPLPLPLA</sequence>
<dbReference type="FunFam" id="3.30.160.60:FF:000016">
    <property type="entry name" value="zinc finger protein 37 homolog"/>
    <property type="match status" value="1"/>
</dbReference>
<feature type="region of interest" description="Disordered" evidence="13">
    <location>
        <begin position="325"/>
        <end position="447"/>
    </location>
</feature>
<evidence type="ECO:0000256" key="8">
    <source>
        <dbReference type="ARBA" id="ARBA00023015"/>
    </source>
</evidence>
<gene>
    <name evidence="15" type="ORF">TREES_T100020096</name>
</gene>
<keyword evidence="16" id="KW-1185">Reference proteome</keyword>
<organism evidence="15 16">
    <name type="scientific">Tupaia chinensis</name>
    <name type="common">Chinese tree shrew</name>
    <name type="synonym">Tupaia belangeri chinensis</name>
    <dbReference type="NCBI Taxonomy" id="246437"/>
    <lineage>
        <taxon>Eukaryota</taxon>
        <taxon>Metazoa</taxon>
        <taxon>Chordata</taxon>
        <taxon>Craniata</taxon>
        <taxon>Vertebrata</taxon>
        <taxon>Euteleostomi</taxon>
        <taxon>Mammalia</taxon>
        <taxon>Eutheria</taxon>
        <taxon>Euarchontoglires</taxon>
        <taxon>Scandentia</taxon>
        <taxon>Tupaiidae</taxon>
        <taxon>Tupaia</taxon>
    </lineage>
</organism>
<accession>L8Y121</accession>
<evidence type="ECO:0000256" key="6">
    <source>
        <dbReference type="ARBA" id="ARBA00022771"/>
    </source>
</evidence>